<feature type="domain" description="DUF7168" evidence="3">
    <location>
        <begin position="77"/>
        <end position="185"/>
    </location>
</feature>
<dbReference type="InterPro" id="IPR024498">
    <property type="entry name" value="DUF2786"/>
</dbReference>
<evidence type="ECO:0000313" key="4">
    <source>
        <dbReference type="EMBL" id="KKK87973.1"/>
    </source>
</evidence>
<evidence type="ECO:0000259" key="2">
    <source>
        <dbReference type="Pfam" id="PF10979"/>
    </source>
</evidence>
<organism evidence="4">
    <name type="scientific">marine sediment metagenome</name>
    <dbReference type="NCBI Taxonomy" id="412755"/>
    <lineage>
        <taxon>unclassified sequences</taxon>
        <taxon>metagenomes</taxon>
        <taxon>ecological metagenomes</taxon>
    </lineage>
</organism>
<comment type="caution">
    <text evidence="4">The sequence shown here is derived from an EMBL/GenBank/DDBJ whole genome shotgun (WGS) entry which is preliminary data.</text>
</comment>
<dbReference type="AlphaFoldDB" id="A0A0F8Z2S9"/>
<reference evidence="4" key="1">
    <citation type="journal article" date="2015" name="Nature">
        <title>Complex archaea that bridge the gap between prokaryotes and eukaryotes.</title>
        <authorList>
            <person name="Spang A."/>
            <person name="Saw J.H."/>
            <person name="Jorgensen S.L."/>
            <person name="Zaremba-Niedzwiedzka K."/>
            <person name="Martijn J."/>
            <person name="Lind A.E."/>
            <person name="van Eijk R."/>
            <person name="Schleper C."/>
            <person name="Guy L."/>
            <person name="Ettema T.J."/>
        </authorList>
    </citation>
    <scope>NUCLEOTIDE SEQUENCE</scope>
</reference>
<dbReference type="Pfam" id="PF23771">
    <property type="entry name" value="DUF7168"/>
    <property type="match status" value="1"/>
</dbReference>
<dbReference type="Pfam" id="PF10979">
    <property type="entry name" value="DUF2786"/>
    <property type="match status" value="1"/>
</dbReference>
<feature type="domain" description="DUF2786" evidence="2">
    <location>
        <begin position="9"/>
        <end position="50"/>
    </location>
</feature>
<name>A0A0F8Z2S9_9ZZZZ</name>
<dbReference type="InterPro" id="IPR055592">
    <property type="entry name" value="DUF7168"/>
</dbReference>
<dbReference type="EMBL" id="LAZR01050164">
    <property type="protein sequence ID" value="KKK87973.1"/>
    <property type="molecule type" value="Genomic_DNA"/>
</dbReference>
<sequence length="254" mass="28044">MPARPIATLLERIQKLLDMSQSATELGNTKEAEAFAAKVQQLLLKHHLNMSAVEAATETRNNPMDHSTVDISPQYRRRNPPKTCAKWQSFLAGVVARAHLCDAATLCGSPVFVFAGRKQDRDVAQWVFERLVGLALHASHRSYQEARKDGCRHPGYKTSFREAFAIRIMQRYEAEEERIRRAKNIKTTALVRLDTARASAVAHLAEVGATVVPPKESTRVHDWEAALAGANAANDAPLHGNALDAPTQARLSHA</sequence>
<evidence type="ECO:0000256" key="1">
    <source>
        <dbReference type="SAM" id="MobiDB-lite"/>
    </source>
</evidence>
<protein>
    <submittedName>
        <fullName evidence="4">Uncharacterized protein</fullName>
    </submittedName>
</protein>
<proteinExistence type="predicted"/>
<feature type="region of interest" description="Disordered" evidence="1">
    <location>
        <begin position="234"/>
        <end position="254"/>
    </location>
</feature>
<gene>
    <name evidence="4" type="ORF">LCGC14_2747870</name>
</gene>
<evidence type="ECO:0000259" key="3">
    <source>
        <dbReference type="Pfam" id="PF23771"/>
    </source>
</evidence>
<accession>A0A0F8Z2S9</accession>